<evidence type="ECO:0008006" key="5">
    <source>
        <dbReference type="Google" id="ProtNLM"/>
    </source>
</evidence>
<protein>
    <recommendedName>
        <fullName evidence="5">Tetratricopeptide repeat-containing protein</fullName>
    </recommendedName>
</protein>
<sequence length="208" mass="22888">MRFLLSALFLLNLTAAAALAQTAGAPDAVEARTSPADAWPAPLKSQPDESQRIESLLSELRRERDPAKAAQIAGRLSAAWNDSGSATVNLLMKWADDAVKQKRNTAAFDFLDQATVLDPDHVGVWNKRAALNHVLGNDKRSMSDLNRVLIREPRHFRALSMMAEILESGEQTEAALKAWQRYLEIYPADRDAQKKAAALEEKLAGSRA</sequence>
<evidence type="ECO:0000256" key="1">
    <source>
        <dbReference type="SAM" id="MobiDB-lite"/>
    </source>
</evidence>
<accession>A0AAE3MZZ5</accession>
<reference evidence="3" key="1">
    <citation type="submission" date="2022-07" db="EMBL/GenBank/DDBJ databases">
        <title>Ectorhizobium quercum gen.nov., sp. nov.</title>
        <authorList>
            <person name="Ma T."/>
            <person name="Li Y."/>
        </authorList>
    </citation>
    <scope>NUCLEOTIDE SEQUENCE</scope>
    <source>
        <strain evidence="3">BDR2-2</strain>
    </source>
</reference>
<comment type="caution">
    <text evidence="3">The sequence shown here is derived from an EMBL/GenBank/DDBJ whole genome shotgun (WGS) entry which is preliminary data.</text>
</comment>
<gene>
    <name evidence="3" type="ORF">NOF55_06800</name>
</gene>
<feature type="signal peptide" evidence="2">
    <location>
        <begin position="1"/>
        <end position="20"/>
    </location>
</feature>
<dbReference type="RefSeq" id="WP_306410589.1">
    <property type="nucleotide sequence ID" value="NZ_JANFPI010000002.1"/>
</dbReference>
<dbReference type="SMART" id="SM00028">
    <property type="entry name" value="TPR"/>
    <property type="match status" value="3"/>
</dbReference>
<dbReference type="SUPFAM" id="SSF48452">
    <property type="entry name" value="TPR-like"/>
    <property type="match status" value="1"/>
</dbReference>
<feature type="chain" id="PRO_5042178625" description="Tetratricopeptide repeat-containing protein" evidence="2">
    <location>
        <begin position="21"/>
        <end position="208"/>
    </location>
</feature>
<evidence type="ECO:0000256" key="2">
    <source>
        <dbReference type="SAM" id="SignalP"/>
    </source>
</evidence>
<dbReference type="Gene3D" id="1.25.40.10">
    <property type="entry name" value="Tetratricopeptide repeat domain"/>
    <property type="match status" value="1"/>
</dbReference>
<keyword evidence="2" id="KW-0732">Signal</keyword>
<keyword evidence="4" id="KW-1185">Reference proteome</keyword>
<name>A0AAE3MZZ5_9HYPH</name>
<dbReference type="EMBL" id="JANFPI010000002">
    <property type="protein sequence ID" value="MCX8996810.1"/>
    <property type="molecule type" value="Genomic_DNA"/>
</dbReference>
<organism evidence="3 4">
    <name type="scientific">Ectorhizobium quercum</name>
    <dbReference type="NCBI Taxonomy" id="2965071"/>
    <lineage>
        <taxon>Bacteria</taxon>
        <taxon>Pseudomonadati</taxon>
        <taxon>Pseudomonadota</taxon>
        <taxon>Alphaproteobacteria</taxon>
        <taxon>Hyphomicrobiales</taxon>
        <taxon>Rhizobiaceae</taxon>
        <taxon>Ectorhizobium</taxon>
    </lineage>
</organism>
<proteinExistence type="predicted"/>
<dbReference type="AlphaFoldDB" id="A0AAE3MZZ5"/>
<dbReference type="InterPro" id="IPR019734">
    <property type="entry name" value="TPR_rpt"/>
</dbReference>
<dbReference type="Proteomes" id="UP001208771">
    <property type="component" value="Unassembled WGS sequence"/>
</dbReference>
<evidence type="ECO:0000313" key="4">
    <source>
        <dbReference type="Proteomes" id="UP001208771"/>
    </source>
</evidence>
<evidence type="ECO:0000313" key="3">
    <source>
        <dbReference type="EMBL" id="MCX8996810.1"/>
    </source>
</evidence>
<feature type="region of interest" description="Disordered" evidence="1">
    <location>
        <begin position="31"/>
        <end position="50"/>
    </location>
</feature>
<dbReference type="InterPro" id="IPR011990">
    <property type="entry name" value="TPR-like_helical_dom_sf"/>
</dbReference>